<dbReference type="GO" id="GO:0016301">
    <property type="term" value="F:kinase activity"/>
    <property type="evidence" value="ECO:0007669"/>
    <property type="project" value="UniProtKB-KW"/>
</dbReference>
<sequence length="304" mass="34784">MGNRRQVNIDLLNFEAQQDSAALIDRAERRYHTQIQDVARTVDKHKKEQKFILIAGPSASGKTTTSVLLQRQLVKMGVNSERISLDNFFKAKTETPLLPNGERDFESVDALNLDELHTCFTELVRDKRTSIPLFDFKLGRENGRLPLEITNDVLLIEGIHALNPRIIPPGLSGRFHKIYISVQTEFEEGGEVILSSKDLRLLRRMLRDHEERNSPIPCTMDMWNNVLRGERSYIRPFRSEADDVIDSIHVYEPLVYRDLLLPLLPIHPDCPHARKLSQLRSALQAFGSLSPDAVPEDSLIQEFI</sequence>
<gene>
    <name evidence="2" type="ORF">CLOSTMETH_01177</name>
</gene>
<accession>C0EBF9</accession>
<keyword evidence="3" id="KW-1185">Reference proteome</keyword>
<dbReference type="eggNOG" id="COG0572">
    <property type="taxonomic scope" value="Bacteria"/>
</dbReference>
<dbReference type="PANTHER" id="PTHR10285">
    <property type="entry name" value="URIDINE KINASE"/>
    <property type="match status" value="1"/>
</dbReference>
<reference evidence="2 3" key="2">
    <citation type="submission" date="2009-02" db="EMBL/GenBank/DDBJ databases">
        <title>Draft genome sequence of Clostridium methylpentosum (DSM 5476).</title>
        <authorList>
            <person name="Sudarsanam P."/>
            <person name="Ley R."/>
            <person name="Guruge J."/>
            <person name="Turnbaugh P.J."/>
            <person name="Mahowald M."/>
            <person name="Liep D."/>
            <person name="Gordon J."/>
        </authorList>
    </citation>
    <scope>NUCLEOTIDE SEQUENCE [LARGE SCALE GENOMIC DNA]</scope>
    <source>
        <strain evidence="2 3">DSM 5476</strain>
    </source>
</reference>
<dbReference type="GO" id="GO:0005524">
    <property type="term" value="F:ATP binding"/>
    <property type="evidence" value="ECO:0007669"/>
    <property type="project" value="InterPro"/>
</dbReference>
<reference evidence="2 3" key="1">
    <citation type="submission" date="2009-01" db="EMBL/GenBank/DDBJ databases">
        <authorList>
            <person name="Fulton L."/>
            <person name="Clifton S."/>
            <person name="Fulton B."/>
            <person name="Xu J."/>
            <person name="Minx P."/>
            <person name="Pepin K.H."/>
            <person name="Johnson M."/>
            <person name="Bhonagiri V."/>
            <person name="Nash W.E."/>
            <person name="Mardis E.R."/>
            <person name="Wilson R.K."/>
        </authorList>
    </citation>
    <scope>NUCLEOTIDE SEQUENCE [LARGE SCALE GENOMIC DNA]</scope>
    <source>
        <strain evidence="2 3">DSM 5476</strain>
    </source>
</reference>
<keyword evidence="2" id="KW-0808">Transferase</keyword>
<dbReference type="HOGENOM" id="CLU_023775_0_0_9"/>
<dbReference type="PRINTS" id="PR00988">
    <property type="entry name" value="URIDINKINASE"/>
</dbReference>
<dbReference type="Proteomes" id="UP000003340">
    <property type="component" value="Unassembled WGS sequence"/>
</dbReference>
<organism evidence="2 3">
    <name type="scientific">[Clostridium] methylpentosum DSM 5476</name>
    <dbReference type="NCBI Taxonomy" id="537013"/>
    <lineage>
        <taxon>Bacteria</taxon>
        <taxon>Bacillati</taxon>
        <taxon>Bacillota</taxon>
        <taxon>Clostridia</taxon>
        <taxon>Eubacteriales</taxon>
        <taxon>Oscillospiraceae</taxon>
        <taxon>Oscillospiraceae incertae sedis</taxon>
    </lineage>
</organism>
<dbReference type="Gene3D" id="3.40.50.300">
    <property type="entry name" value="P-loop containing nucleotide triphosphate hydrolases"/>
    <property type="match status" value="1"/>
</dbReference>
<dbReference type="Pfam" id="PF00485">
    <property type="entry name" value="PRK"/>
    <property type="match status" value="1"/>
</dbReference>
<evidence type="ECO:0000259" key="1">
    <source>
        <dbReference type="Pfam" id="PF00485"/>
    </source>
</evidence>
<protein>
    <submittedName>
        <fullName evidence="2">Phosphoribulokinase/uridine kinase family protein</fullName>
    </submittedName>
</protein>
<comment type="caution">
    <text evidence="2">The sequence shown here is derived from an EMBL/GenBank/DDBJ whole genome shotgun (WGS) entry which is preliminary data.</text>
</comment>
<feature type="domain" description="Phosphoribulokinase/uridine kinase" evidence="1">
    <location>
        <begin position="52"/>
        <end position="248"/>
    </location>
</feature>
<dbReference type="EMBL" id="ACEC01000041">
    <property type="protein sequence ID" value="EEG31235.1"/>
    <property type="molecule type" value="Genomic_DNA"/>
</dbReference>
<dbReference type="STRING" id="537013.CLOSTMETH_01177"/>
<keyword evidence="2" id="KW-0418">Kinase</keyword>
<dbReference type="SUPFAM" id="SSF52540">
    <property type="entry name" value="P-loop containing nucleoside triphosphate hydrolases"/>
    <property type="match status" value="1"/>
</dbReference>
<evidence type="ECO:0000313" key="2">
    <source>
        <dbReference type="EMBL" id="EEG31235.1"/>
    </source>
</evidence>
<name>C0EBF9_9FIRM</name>
<proteinExistence type="predicted"/>
<dbReference type="AlphaFoldDB" id="C0EBF9"/>
<dbReference type="InterPro" id="IPR006083">
    <property type="entry name" value="PRK/URK"/>
</dbReference>
<dbReference type="InterPro" id="IPR027417">
    <property type="entry name" value="P-loop_NTPase"/>
</dbReference>
<evidence type="ECO:0000313" key="3">
    <source>
        <dbReference type="Proteomes" id="UP000003340"/>
    </source>
</evidence>